<evidence type="ECO:0000313" key="9">
    <source>
        <dbReference type="Proteomes" id="UP001579974"/>
    </source>
</evidence>
<dbReference type="Pfam" id="PF01546">
    <property type="entry name" value="Peptidase_M20"/>
    <property type="match status" value="1"/>
</dbReference>
<evidence type="ECO:0000259" key="7">
    <source>
        <dbReference type="Pfam" id="PF07687"/>
    </source>
</evidence>
<dbReference type="Gene3D" id="3.40.630.10">
    <property type="entry name" value="Zn peptidases"/>
    <property type="match status" value="1"/>
</dbReference>
<name>A0ABV5ABD0_9BACL</name>
<dbReference type="PANTHER" id="PTHR32494:SF19">
    <property type="entry name" value="ALLANTOATE DEIMINASE-RELATED"/>
    <property type="match status" value="1"/>
</dbReference>
<dbReference type="Gene3D" id="3.30.70.360">
    <property type="match status" value="1"/>
</dbReference>
<dbReference type="CDD" id="cd03884">
    <property type="entry name" value="M20_bAS"/>
    <property type="match status" value="1"/>
</dbReference>
<accession>A0ABV5ABD0</accession>
<keyword evidence="4" id="KW-0479">Metal-binding</keyword>
<dbReference type="NCBIfam" id="NF006771">
    <property type="entry name" value="PRK09290.1-5"/>
    <property type="match status" value="1"/>
</dbReference>
<evidence type="ECO:0000256" key="4">
    <source>
        <dbReference type="ARBA" id="ARBA00022723"/>
    </source>
</evidence>
<dbReference type="InterPro" id="IPR036264">
    <property type="entry name" value="Bact_exopeptidase_dim_dom"/>
</dbReference>
<dbReference type="InterPro" id="IPR011650">
    <property type="entry name" value="Peptidase_M20_dimer"/>
</dbReference>
<evidence type="ECO:0000256" key="2">
    <source>
        <dbReference type="ARBA" id="ARBA00006153"/>
    </source>
</evidence>
<comment type="cofactor">
    <cofactor evidence="1">
        <name>Mn(2+)</name>
        <dbReference type="ChEBI" id="CHEBI:29035"/>
    </cofactor>
</comment>
<dbReference type="Pfam" id="PF07687">
    <property type="entry name" value="M20_dimer"/>
    <property type="match status" value="1"/>
</dbReference>
<dbReference type="SUPFAM" id="SSF55031">
    <property type="entry name" value="Bacterial exopeptidase dimerisation domain"/>
    <property type="match status" value="1"/>
</dbReference>
<dbReference type="PANTHER" id="PTHR32494">
    <property type="entry name" value="ALLANTOATE DEIMINASE-RELATED"/>
    <property type="match status" value="1"/>
</dbReference>
<dbReference type="RefSeq" id="WP_275475370.1">
    <property type="nucleotide sequence ID" value="NZ_CP162940.1"/>
</dbReference>
<evidence type="ECO:0000256" key="6">
    <source>
        <dbReference type="ARBA" id="ARBA00023211"/>
    </source>
</evidence>
<keyword evidence="5" id="KW-0378">Hydrolase</keyword>
<organism evidence="8 9">
    <name type="scientific">Alicyclobacillus fastidiosus</name>
    <dbReference type="NCBI Taxonomy" id="392011"/>
    <lineage>
        <taxon>Bacteria</taxon>
        <taxon>Bacillati</taxon>
        <taxon>Bacillota</taxon>
        <taxon>Bacilli</taxon>
        <taxon>Bacillales</taxon>
        <taxon>Alicyclobacillaceae</taxon>
        <taxon>Alicyclobacillus</taxon>
    </lineage>
</organism>
<evidence type="ECO:0000256" key="1">
    <source>
        <dbReference type="ARBA" id="ARBA00001936"/>
    </source>
</evidence>
<gene>
    <name evidence="8" type="ORF">KKP3000_002851</name>
</gene>
<comment type="similarity">
    <text evidence="2">Belongs to the peptidase M20 family.</text>
</comment>
<proteinExistence type="inferred from homology"/>
<dbReference type="InterPro" id="IPR010158">
    <property type="entry name" value="Amidase_Cbmase"/>
</dbReference>
<dbReference type="SUPFAM" id="SSF53187">
    <property type="entry name" value="Zn-dependent exopeptidases"/>
    <property type="match status" value="1"/>
</dbReference>
<evidence type="ECO:0000256" key="5">
    <source>
        <dbReference type="ARBA" id="ARBA00022801"/>
    </source>
</evidence>
<keyword evidence="6" id="KW-0464">Manganese</keyword>
<comment type="subunit">
    <text evidence="3">Homodimer.</text>
</comment>
<reference evidence="8 9" key="1">
    <citation type="journal article" date="2024" name="Int. J. Mol. Sci.">
        <title>Exploration of Alicyclobacillus spp. Genome in Search of Antibiotic Resistance.</title>
        <authorList>
            <person name="Bucka-Kolendo J."/>
            <person name="Kiousi D.E."/>
            <person name="Dekowska A."/>
            <person name="Mikolajczuk-Szczyrba A."/>
            <person name="Karadedos D.M."/>
            <person name="Michael P."/>
            <person name="Galanis A."/>
            <person name="Sokolowska B."/>
        </authorList>
    </citation>
    <scope>NUCLEOTIDE SEQUENCE [LARGE SCALE GENOMIC DNA]</scope>
    <source>
        <strain evidence="8 9">KKP 3000</strain>
    </source>
</reference>
<feature type="domain" description="Peptidase M20 dimerisation" evidence="7">
    <location>
        <begin position="212"/>
        <end position="303"/>
    </location>
</feature>
<evidence type="ECO:0000313" key="8">
    <source>
        <dbReference type="EMBL" id="MFB5189576.1"/>
    </source>
</evidence>
<comment type="caution">
    <text evidence="8">The sequence shown here is derived from an EMBL/GenBank/DDBJ whole genome shotgun (WGS) entry which is preliminary data.</text>
</comment>
<dbReference type="NCBIfam" id="TIGR01879">
    <property type="entry name" value="hydantase"/>
    <property type="match status" value="1"/>
</dbReference>
<dbReference type="Proteomes" id="UP001579974">
    <property type="component" value="Unassembled WGS sequence"/>
</dbReference>
<sequence length="411" mass="44609">MIRPSRIGERIESLGKIGESNGEGVTRLALSKEYKDAQALMMSWMEEAGMQVRVDAAGNLIGRKEGSNPDANPVVMGSHIDSVVNGGKYDGTIGVIGGVEVVQHFAEEGIVTSHPIEVIAFCEEEGSRFQSGLFGSQAVIGAIEPGHLDLKDKDGKTRREALLEFGLNPDDIFHEVRRHQGELSVYLEMHIEQGPILEKENHPVGIVTAIAGPTWMEIEIQGKAGHAGTIPMRMRQDALLGASEIALALEQICLDYAGSPIVGTVGRMDVFPGGANVVPGRVLMSVDVRDVDRNRRAFALEKLRVRGHEIAQQRGLEIQFSERLSVAPVACHPEVVSVMVEEGRNMQLECPMMISGAGHDAQLMAAITDVGMVFIRCKDGISHNPKEFAEVGDIALGTELLSRVAYRYAMK</sequence>
<evidence type="ECO:0000256" key="3">
    <source>
        <dbReference type="ARBA" id="ARBA00011738"/>
    </source>
</evidence>
<dbReference type="EMBL" id="JBDXSU010000003">
    <property type="protein sequence ID" value="MFB5189576.1"/>
    <property type="molecule type" value="Genomic_DNA"/>
</dbReference>
<dbReference type="InterPro" id="IPR002933">
    <property type="entry name" value="Peptidase_M20"/>
</dbReference>
<keyword evidence="9" id="KW-1185">Reference proteome</keyword>
<dbReference type="PIRSF" id="PIRSF001235">
    <property type="entry name" value="Amidase_carbamoylase"/>
    <property type="match status" value="1"/>
</dbReference>
<protein>
    <submittedName>
        <fullName evidence="8">M20 family metallo-hydrolase</fullName>
    </submittedName>
</protein>